<feature type="domain" description="DUF5615" evidence="1">
    <location>
        <begin position="7"/>
        <end position="110"/>
    </location>
</feature>
<keyword evidence="3" id="KW-1185">Reference proteome</keyword>
<dbReference type="Proteomes" id="UP000182190">
    <property type="component" value="Unassembled WGS sequence"/>
</dbReference>
<name>A0A7Z9BR98_9CYAN</name>
<accession>A0A7Z9BR98</accession>
<dbReference type="EMBL" id="CZCS02000193">
    <property type="protein sequence ID" value="VXD20745.1"/>
    <property type="molecule type" value="Genomic_DNA"/>
</dbReference>
<reference evidence="2" key="1">
    <citation type="submission" date="2019-10" db="EMBL/GenBank/DDBJ databases">
        <authorList>
            <consortium name="Genoscope - CEA"/>
            <person name="William W."/>
        </authorList>
    </citation>
    <scope>NUCLEOTIDE SEQUENCE [LARGE SCALE GENOMIC DNA]</scope>
    <source>
        <strain evidence="2">BBR_PRJEB10994</strain>
    </source>
</reference>
<sequence>MKLFATLYTDEDVSVLVATLLRSRGFNVTTSLEQGMLGKSDQDQLIYTAKSDRCLLTHNRVDFEQLHLEYMAKKRNHSGIIIVPQKSPHEIAQRVAILLDTLTADEIFNQLLYV</sequence>
<protein>
    <recommendedName>
        <fullName evidence="1">DUF5615 domain-containing protein</fullName>
    </recommendedName>
</protein>
<evidence type="ECO:0000313" key="3">
    <source>
        <dbReference type="Proteomes" id="UP000182190"/>
    </source>
</evidence>
<dbReference type="Pfam" id="PF18480">
    <property type="entry name" value="DUF5615"/>
    <property type="match status" value="1"/>
</dbReference>
<comment type="caution">
    <text evidence="2">The sequence shown here is derived from an EMBL/GenBank/DDBJ whole genome shotgun (WGS) entry which is preliminary data.</text>
</comment>
<proteinExistence type="predicted"/>
<dbReference type="AlphaFoldDB" id="A0A7Z9BR98"/>
<evidence type="ECO:0000313" key="2">
    <source>
        <dbReference type="EMBL" id="VXD20745.1"/>
    </source>
</evidence>
<dbReference type="OrthoDB" id="3216372at2"/>
<gene>
    <name evidence="2" type="ORF">PL9631_520128</name>
</gene>
<dbReference type="RefSeq" id="WP_083619122.1">
    <property type="nucleotide sequence ID" value="NZ_LR735009.1"/>
</dbReference>
<organism evidence="2 3">
    <name type="scientific">Planktothrix paucivesiculata PCC 9631</name>
    <dbReference type="NCBI Taxonomy" id="671071"/>
    <lineage>
        <taxon>Bacteria</taxon>
        <taxon>Bacillati</taxon>
        <taxon>Cyanobacteriota</taxon>
        <taxon>Cyanophyceae</taxon>
        <taxon>Oscillatoriophycideae</taxon>
        <taxon>Oscillatoriales</taxon>
        <taxon>Microcoleaceae</taxon>
        <taxon>Planktothrix</taxon>
    </lineage>
</organism>
<dbReference type="InterPro" id="IPR041049">
    <property type="entry name" value="DUF5615"/>
</dbReference>
<evidence type="ECO:0000259" key="1">
    <source>
        <dbReference type="Pfam" id="PF18480"/>
    </source>
</evidence>